<keyword evidence="1" id="KW-1133">Transmembrane helix</keyword>
<gene>
    <name evidence="3" type="ordered locus">Amet_3351</name>
</gene>
<keyword evidence="1" id="KW-0472">Membrane</keyword>
<feature type="transmembrane region" description="Helical" evidence="1">
    <location>
        <begin position="139"/>
        <end position="157"/>
    </location>
</feature>
<dbReference type="HOGENOM" id="CLU_1232909_0_0_9"/>
<reference evidence="4" key="1">
    <citation type="journal article" date="2016" name="Genome Announc.">
        <title>Complete genome sequence of Alkaliphilus metalliredigens strain QYMF, an alkaliphilic and metal-reducing bacterium isolated from borax-contaminated leachate ponds.</title>
        <authorList>
            <person name="Hwang C."/>
            <person name="Copeland A."/>
            <person name="Lucas S."/>
            <person name="Lapidus A."/>
            <person name="Barry K."/>
            <person name="Detter J.C."/>
            <person name="Glavina Del Rio T."/>
            <person name="Hammon N."/>
            <person name="Israni S."/>
            <person name="Dalin E."/>
            <person name="Tice H."/>
            <person name="Pitluck S."/>
            <person name="Chertkov O."/>
            <person name="Brettin T."/>
            <person name="Bruce D."/>
            <person name="Han C."/>
            <person name="Schmutz J."/>
            <person name="Larimer F."/>
            <person name="Land M.L."/>
            <person name="Hauser L."/>
            <person name="Kyrpides N."/>
            <person name="Mikhailova N."/>
            <person name="Ye Q."/>
            <person name="Zhou J."/>
            <person name="Richardson P."/>
            <person name="Fields M.W."/>
        </authorList>
    </citation>
    <scope>NUCLEOTIDE SEQUENCE [LARGE SCALE GENOMIC DNA]</scope>
    <source>
        <strain evidence="4">QYMF</strain>
    </source>
</reference>
<feature type="domain" description="CAAX prenyl protease 2/Lysostaphin resistance protein A-like" evidence="2">
    <location>
        <begin position="125"/>
        <end position="215"/>
    </location>
</feature>
<protein>
    <submittedName>
        <fullName evidence="3">Abortive infection protein</fullName>
    </submittedName>
</protein>
<sequence length="224" mass="25545">MMGEMYMEIKKKFLKADILVIAFSIAIINIGLVSFIQDKLNEGIFEKILADIIIIVIVGFIGKHFASKVGFPLWWYRNMSVSFKKQFFVLIMLGLVIIIPNTLIYYFNQNYVSTVSWLNFSNFKEIVLLSLRAGLYEEILFRLFVFTLVTCLVTKVIKSKQKSIIMGIIISSFIFGLIHGGVNIQASIFGGTLAYIYYKNGLVPAIIIHFLADAIPWTLLYILD</sequence>
<evidence type="ECO:0000313" key="4">
    <source>
        <dbReference type="Proteomes" id="UP000001572"/>
    </source>
</evidence>
<feature type="transmembrane region" description="Helical" evidence="1">
    <location>
        <begin position="164"/>
        <end position="182"/>
    </location>
</feature>
<dbReference type="GO" id="GO:0080120">
    <property type="term" value="P:CAAX-box protein maturation"/>
    <property type="evidence" value="ECO:0007669"/>
    <property type="project" value="UniProtKB-ARBA"/>
</dbReference>
<dbReference type="Proteomes" id="UP000001572">
    <property type="component" value="Chromosome"/>
</dbReference>
<dbReference type="KEGG" id="amt:Amet_3351"/>
<dbReference type="eggNOG" id="ENOG5033KVY">
    <property type="taxonomic scope" value="Bacteria"/>
</dbReference>
<feature type="transmembrane region" description="Helical" evidence="1">
    <location>
        <begin position="48"/>
        <end position="66"/>
    </location>
</feature>
<dbReference type="Pfam" id="PF02517">
    <property type="entry name" value="Rce1-like"/>
    <property type="match status" value="1"/>
</dbReference>
<evidence type="ECO:0000259" key="2">
    <source>
        <dbReference type="Pfam" id="PF02517"/>
    </source>
</evidence>
<keyword evidence="4" id="KW-1185">Reference proteome</keyword>
<dbReference type="InterPro" id="IPR003675">
    <property type="entry name" value="Rce1/LyrA-like_dom"/>
</dbReference>
<organism evidence="3 4">
    <name type="scientific">Alkaliphilus metalliredigens (strain QYMF)</name>
    <dbReference type="NCBI Taxonomy" id="293826"/>
    <lineage>
        <taxon>Bacteria</taxon>
        <taxon>Bacillati</taxon>
        <taxon>Bacillota</taxon>
        <taxon>Clostridia</taxon>
        <taxon>Peptostreptococcales</taxon>
        <taxon>Natronincolaceae</taxon>
        <taxon>Alkaliphilus</taxon>
    </lineage>
</organism>
<keyword evidence="1" id="KW-0812">Transmembrane</keyword>
<dbReference type="GO" id="GO:0004175">
    <property type="term" value="F:endopeptidase activity"/>
    <property type="evidence" value="ECO:0007669"/>
    <property type="project" value="UniProtKB-ARBA"/>
</dbReference>
<evidence type="ECO:0000313" key="3">
    <source>
        <dbReference type="EMBL" id="ABR49479.1"/>
    </source>
</evidence>
<proteinExistence type="predicted"/>
<feature type="transmembrane region" description="Helical" evidence="1">
    <location>
        <begin position="202"/>
        <end position="223"/>
    </location>
</feature>
<feature type="transmembrane region" description="Helical" evidence="1">
    <location>
        <begin position="12"/>
        <end position="36"/>
    </location>
</feature>
<accession>A6TTG1</accession>
<evidence type="ECO:0000256" key="1">
    <source>
        <dbReference type="SAM" id="Phobius"/>
    </source>
</evidence>
<feature type="transmembrane region" description="Helical" evidence="1">
    <location>
        <begin position="87"/>
        <end position="107"/>
    </location>
</feature>
<name>A6TTG1_ALKMQ</name>
<dbReference type="EMBL" id="CP000724">
    <property type="protein sequence ID" value="ABR49479.1"/>
    <property type="molecule type" value="Genomic_DNA"/>
</dbReference>
<dbReference type="AlphaFoldDB" id="A6TTG1"/>